<accession>K0RFD8</accession>
<comment type="caution">
    <text evidence="2">The sequence shown here is derived from an EMBL/GenBank/DDBJ whole genome shotgun (WGS) entry which is preliminary data.</text>
</comment>
<dbReference type="EMBL" id="AGNL01039832">
    <property type="protein sequence ID" value="EJK52448.1"/>
    <property type="molecule type" value="Genomic_DNA"/>
</dbReference>
<reference evidence="2 3" key="1">
    <citation type="journal article" date="2012" name="Genome Biol.">
        <title>Genome and low-iron response of an oceanic diatom adapted to chronic iron limitation.</title>
        <authorList>
            <person name="Lommer M."/>
            <person name="Specht M."/>
            <person name="Roy A.S."/>
            <person name="Kraemer L."/>
            <person name="Andreson R."/>
            <person name="Gutowska M.A."/>
            <person name="Wolf J."/>
            <person name="Bergner S.V."/>
            <person name="Schilhabel M.B."/>
            <person name="Klostermeier U.C."/>
            <person name="Beiko R.G."/>
            <person name="Rosenstiel P."/>
            <person name="Hippler M."/>
            <person name="Laroche J."/>
        </authorList>
    </citation>
    <scope>NUCLEOTIDE SEQUENCE [LARGE SCALE GENOMIC DNA]</scope>
    <source>
        <strain evidence="2 3">CCMP1005</strain>
    </source>
</reference>
<keyword evidence="3" id="KW-1185">Reference proteome</keyword>
<evidence type="ECO:0000313" key="3">
    <source>
        <dbReference type="Proteomes" id="UP000266841"/>
    </source>
</evidence>
<name>K0RFD8_THAOC</name>
<feature type="region of interest" description="Disordered" evidence="1">
    <location>
        <begin position="141"/>
        <end position="163"/>
    </location>
</feature>
<evidence type="ECO:0000256" key="1">
    <source>
        <dbReference type="SAM" id="MobiDB-lite"/>
    </source>
</evidence>
<feature type="compositionally biased region" description="Basic and acidic residues" evidence="1">
    <location>
        <begin position="142"/>
        <end position="163"/>
    </location>
</feature>
<sequence>MDSCFWAGQEETKGNGTEKQSLTLKKVEAHCFLAASLPGHHAHVLDRTPLGIHLATIEAVRFGVFGQKLGLWNRPAADKLYRTIATSRATDRPSKSLNSVAAVSTEDIIANRAATPPGPSPSPGGVAIQIRDIRFLATSEAGKSDRSLRKNRSRPDREHIGADKLTTDGASMVVLRLTEATDRRAEGTRQGRIDPVVASNAARGSEKVT</sequence>
<gene>
    <name evidence="2" type="ORF">THAOC_28272</name>
</gene>
<dbReference type="Proteomes" id="UP000266841">
    <property type="component" value="Unassembled WGS sequence"/>
</dbReference>
<dbReference type="AlphaFoldDB" id="K0RFD8"/>
<feature type="region of interest" description="Disordered" evidence="1">
    <location>
        <begin position="180"/>
        <end position="209"/>
    </location>
</feature>
<proteinExistence type="predicted"/>
<feature type="compositionally biased region" description="Basic and acidic residues" evidence="1">
    <location>
        <begin position="180"/>
        <end position="192"/>
    </location>
</feature>
<evidence type="ECO:0000313" key="2">
    <source>
        <dbReference type="EMBL" id="EJK52448.1"/>
    </source>
</evidence>
<organism evidence="2 3">
    <name type="scientific">Thalassiosira oceanica</name>
    <name type="common">Marine diatom</name>
    <dbReference type="NCBI Taxonomy" id="159749"/>
    <lineage>
        <taxon>Eukaryota</taxon>
        <taxon>Sar</taxon>
        <taxon>Stramenopiles</taxon>
        <taxon>Ochrophyta</taxon>
        <taxon>Bacillariophyta</taxon>
        <taxon>Coscinodiscophyceae</taxon>
        <taxon>Thalassiosirophycidae</taxon>
        <taxon>Thalassiosirales</taxon>
        <taxon>Thalassiosiraceae</taxon>
        <taxon>Thalassiosira</taxon>
    </lineage>
</organism>
<protein>
    <submittedName>
        <fullName evidence="2">Uncharacterized protein</fullName>
    </submittedName>
</protein>